<dbReference type="InterPro" id="IPR046588">
    <property type="entry name" value="DUF6646"/>
</dbReference>
<dbReference type="STRING" id="1086011.HJ01_00763"/>
<dbReference type="Pfam" id="PF20351">
    <property type="entry name" value="DUF6646"/>
    <property type="match status" value="1"/>
</dbReference>
<evidence type="ECO:0000313" key="3">
    <source>
        <dbReference type="Proteomes" id="UP000005566"/>
    </source>
</evidence>
<evidence type="ECO:0000313" key="2">
    <source>
        <dbReference type="EMBL" id="EIA10081.1"/>
    </source>
</evidence>
<feature type="signal peptide" evidence="1">
    <location>
        <begin position="1"/>
        <end position="22"/>
    </location>
</feature>
<keyword evidence="1" id="KW-0732">Signal</keyword>
<evidence type="ECO:0008006" key="4">
    <source>
        <dbReference type="Google" id="ProtNLM"/>
    </source>
</evidence>
<dbReference type="eggNOG" id="ENOG502ZVGF">
    <property type="taxonomic scope" value="Bacteria"/>
</dbReference>
<dbReference type="AlphaFoldDB" id="H7FNU2"/>
<reference evidence="2 3" key="1">
    <citation type="journal article" date="2014" name="Acta Crystallogr. D">
        <title>Structure-based characterization and antifreeze properties of a hyperactive ice-binding protein from the Antarctic bacterium Flavobacterium frigoris PS1.</title>
        <authorList>
            <person name="Do H."/>
            <person name="Kim S.J."/>
            <person name="Kim H.J."/>
            <person name="Lee J.H."/>
        </authorList>
    </citation>
    <scope>NUCLEOTIDE SEQUENCE [LARGE SCALE GENOMIC DNA]</scope>
    <source>
        <strain evidence="2 3">PS1</strain>
    </source>
</reference>
<evidence type="ECO:0000256" key="1">
    <source>
        <dbReference type="SAM" id="SignalP"/>
    </source>
</evidence>
<feature type="chain" id="PRO_5003609864" description="Outer membrane protein beta-barrel domain-containing protein" evidence="1">
    <location>
        <begin position="23"/>
        <end position="167"/>
    </location>
</feature>
<dbReference type="Proteomes" id="UP000005566">
    <property type="component" value="Unassembled WGS sequence"/>
</dbReference>
<dbReference type="PATRIC" id="fig|1086011.3.peg.751"/>
<dbReference type="EMBL" id="AHKF01000010">
    <property type="protein sequence ID" value="EIA10081.1"/>
    <property type="molecule type" value="Genomic_DNA"/>
</dbReference>
<comment type="caution">
    <text evidence="2">The sequence shown here is derived from an EMBL/GenBank/DDBJ whole genome shotgun (WGS) entry which is preliminary data.</text>
</comment>
<proteinExistence type="predicted"/>
<organism evidence="2 3">
    <name type="scientific">Flavobacterium frigoris (strain PS1)</name>
    <dbReference type="NCBI Taxonomy" id="1086011"/>
    <lineage>
        <taxon>Bacteria</taxon>
        <taxon>Pseudomonadati</taxon>
        <taxon>Bacteroidota</taxon>
        <taxon>Flavobacteriia</taxon>
        <taxon>Flavobacteriales</taxon>
        <taxon>Flavobacteriaceae</taxon>
        <taxon>Flavobacterium</taxon>
    </lineage>
</organism>
<dbReference type="RefSeq" id="WP_007136940.1">
    <property type="nucleotide sequence ID" value="NZ_AHKF01000010.1"/>
</dbReference>
<protein>
    <recommendedName>
        <fullName evidence="4">Outer membrane protein beta-barrel domain-containing protein</fullName>
    </recommendedName>
</protein>
<sequence length="167" mass="18023">MRKIITLSLLLSFGLISAQAFKGNGDVKGQVGLNLQDGGTGVFVSSDFGIGENMSLGLTANYLLSVRTNPLTDENPSFGDRVDLKARFNANLGNVMQLEPNMDIYPGLDLGLKNFGAHLGFRYFFTDGFGLFGEAGVPIAKYDKNSTDFGHNLNNQFTLNIGASFNL</sequence>
<dbReference type="OrthoDB" id="1118003at2"/>
<accession>H7FNU2</accession>
<keyword evidence="3" id="KW-1185">Reference proteome</keyword>
<name>H7FNU2_FLAFP</name>
<gene>
    <name evidence="2" type="ORF">HJ01_00763</name>
</gene>